<evidence type="ECO:0000313" key="3">
    <source>
        <dbReference type="EMBL" id="OHT12238.1"/>
    </source>
</evidence>
<evidence type="ECO:0000313" key="4">
    <source>
        <dbReference type="Proteomes" id="UP000179807"/>
    </source>
</evidence>
<proteinExistence type="inferred from homology"/>
<dbReference type="SMART" id="SM00156">
    <property type="entry name" value="PP2Ac"/>
    <property type="match status" value="1"/>
</dbReference>
<dbReference type="GO" id="GO:0004722">
    <property type="term" value="F:protein serine/threonine phosphatase activity"/>
    <property type="evidence" value="ECO:0007669"/>
    <property type="project" value="UniProtKB-EC"/>
</dbReference>
<dbReference type="GO" id="GO:0005634">
    <property type="term" value="C:nucleus"/>
    <property type="evidence" value="ECO:0007669"/>
    <property type="project" value="TreeGrafter"/>
</dbReference>
<dbReference type="VEuPathDB" id="TrichDB:TRFO_18044"/>
<dbReference type="EMBL" id="MLAK01000568">
    <property type="protein sequence ID" value="OHT12238.1"/>
    <property type="molecule type" value="Genomic_DNA"/>
</dbReference>
<dbReference type="AlphaFoldDB" id="A0A1J4KRE8"/>
<dbReference type="InterPro" id="IPR004843">
    <property type="entry name" value="Calcineurin-like_PHP"/>
</dbReference>
<feature type="domain" description="Serine/threonine specific protein phosphatases" evidence="2">
    <location>
        <begin position="128"/>
        <end position="133"/>
    </location>
</feature>
<dbReference type="PRINTS" id="PR00114">
    <property type="entry name" value="STPHPHTASE"/>
</dbReference>
<evidence type="ECO:0000259" key="2">
    <source>
        <dbReference type="PROSITE" id="PS00125"/>
    </source>
</evidence>
<sequence length="588" mass="64780">MTASSFIINAYSSYMNGGSEFLETLGSEESQIPAFPESTLNQLLDDSLDYFQSNAATLIRIPAPAIIIGDLHGNLHDLLRIWTTIPGDIFNYRLLFLGDYVDRGGFQLETISLLLSLKIEYPDNVFLLRGNHEFPSVNSTGGFKNELLTSGYSEELWNKFNEVFSWLPLAALLNHSIFCVHGGISPHLKEVAQIENALTLPITGFREDISSSDSNDTNIKFCSGSISSDISHSLKSSFYNQVSYSNSIPIIEGSNSSVELSLSNLSCVASSNLSSASINVYINNSNSSYNNNSFVNNCSSNCNDDNNLNNSHSNFNNSISSFNSTGINTFNINNNNNHSFNSSFNNNINNSINNSLSNSCNNNLSLKSLEKVISMKNKDLFNKDSSTGGRTSYELLTDMMWADPTDDCELYMSSNRGTGVYFGFLASHHFCQRNNLSFIIRAHESIKGGVRTCHDSKCVTVFSSSGYSKDNLAGFIEINTSNKRKSYKLSPIKKITRNEAKFYVPVLKQKTGLLSLSNDMSDIPIYTSKVLLLPIKSVNSSTGGKVANKRPSKSFIVKPVVAGRMNAKRLSYALNGLSSPKSEQEPLF</sequence>
<accession>A0A1J4KRE8</accession>
<dbReference type="PANTHER" id="PTHR11668">
    <property type="entry name" value="SERINE/THREONINE PROTEIN PHOSPHATASE"/>
    <property type="match status" value="1"/>
</dbReference>
<keyword evidence="4" id="KW-1185">Reference proteome</keyword>
<gene>
    <name evidence="3" type="ORF">TRFO_18044</name>
</gene>
<dbReference type="InterPro" id="IPR029052">
    <property type="entry name" value="Metallo-depent_PP-like"/>
</dbReference>
<dbReference type="Proteomes" id="UP000179807">
    <property type="component" value="Unassembled WGS sequence"/>
</dbReference>
<name>A0A1J4KRE8_9EUKA</name>
<dbReference type="GeneID" id="94834640"/>
<dbReference type="InterPro" id="IPR050341">
    <property type="entry name" value="PP1_catalytic_subunit"/>
</dbReference>
<dbReference type="Gene3D" id="3.60.21.10">
    <property type="match status" value="2"/>
</dbReference>
<dbReference type="SUPFAM" id="SSF56300">
    <property type="entry name" value="Metallo-dependent phosphatases"/>
    <property type="match status" value="2"/>
</dbReference>
<dbReference type="InterPro" id="IPR006186">
    <property type="entry name" value="Ser/Thr-sp_prot-phosphatase"/>
</dbReference>
<evidence type="ECO:0000256" key="1">
    <source>
        <dbReference type="RuleBase" id="RU004273"/>
    </source>
</evidence>
<dbReference type="CDD" id="cd00144">
    <property type="entry name" value="MPP_PPP_family"/>
    <property type="match status" value="1"/>
</dbReference>
<keyword evidence="1" id="KW-0378">Hydrolase</keyword>
<dbReference type="PANTHER" id="PTHR11668:SF494">
    <property type="entry name" value="PROTEIN PHOSPHATASE, PUTATIVE-RELATED"/>
    <property type="match status" value="1"/>
</dbReference>
<comment type="catalytic activity">
    <reaction evidence="1">
        <text>O-phospho-L-threonyl-[protein] + H2O = L-threonyl-[protein] + phosphate</text>
        <dbReference type="Rhea" id="RHEA:47004"/>
        <dbReference type="Rhea" id="RHEA-COMP:11060"/>
        <dbReference type="Rhea" id="RHEA-COMP:11605"/>
        <dbReference type="ChEBI" id="CHEBI:15377"/>
        <dbReference type="ChEBI" id="CHEBI:30013"/>
        <dbReference type="ChEBI" id="CHEBI:43474"/>
        <dbReference type="ChEBI" id="CHEBI:61977"/>
        <dbReference type="EC" id="3.1.3.16"/>
    </reaction>
</comment>
<dbReference type="EC" id="3.1.3.16" evidence="1"/>
<dbReference type="RefSeq" id="XP_068365374.1">
    <property type="nucleotide sequence ID" value="XM_068499936.1"/>
</dbReference>
<protein>
    <recommendedName>
        <fullName evidence="1">Serine/threonine-protein phosphatase</fullName>
        <ecNumber evidence="1">3.1.3.16</ecNumber>
    </recommendedName>
</protein>
<organism evidence="3 4">
    <name type="scientific">Tritrichomonas foetus</name>
    <dbReference type="NCBI Taxonomy" id="1144522"/>
    <lineage>
        <taxon>Eukaryota</taxon>
        <taxon>Metamonada</taxon>
        <taxon>Parabasalia</taxon>
        <taxon>Tritrichomonadida</taxon>
        <taxon>Tritrichomonadidae</taxon>
        <taxon>Tritrichomonas</taxon>
    </lineage>
</organism>
<comment type="similarity">
    <text evidence="1">Belongs to the PPP phosphatase family.</text>
</comment>
<dbReference type="GO" id="GO:0005737">
    <property type="term" value="C:cytoplasm"/>
    <property type="evidence" value="ECO:0007669"/>
    <property type="project" value="TreeGrafter"/>
</dbReference>
<reference evidence="3" key="1">
    <citation type="submission" date="2016-10" db="EMBL/GenBank/DDBJ databases">
        <authorList>
            <person name="Benchimol M."/>
            <person name="Almeida L.G."/>
            <person name="Vasconcelos A.T."/>
            <person name="Perreira-Neves A."/>
            <person name="Rosa I.A."/>
            <person name="Tasca T."/>
            <person name="Bogo M.R."/>
            <person name="de Souza W."/>
        </authorList>
    </citation>
    <scope>NUCLEOTIDE SEQUENCE [LARGE SCALE GENOMIC DNA]</scope>
    <source>
        <strain evidence="3">K</strain>
    </source>
</reference>
<dbReference type="PROSITE" id="PS00125">
    <property type="entry name" value="SER_THR_PHOSPHATASE"/>
    <property type="match status" value="1"/>
</dbReference>
<comment type="caution">
    <text evidence="3">The sequence shown here is derived from an EMBL/GenBank/DDBJ whole genome shotgun (WGS) entry which is preliminary data.</text>
</comment>
<dbReference type="Pfam" id="PF00149">
    <property type="entry name" value="Metallophos"/>
    <property type="match status" value="1"/>
</dbReference>